<feature type="region of interest" description="Disordered" evidence="1">
    <location>
        <begin position="49"/>
        <end position="102"/>
    </location>
</feature>
<evidence type="ECO:0000256" key="2">
    <source>
        <dbReference type="SAM" id="Phobius"/>
    </source>
</evidence>
<dbReference type="EMBL" id="CAJHNH020000648">
    <property type="protein sequence ID" value="CAG5119053.1"/>
    <property type="molecule type" value="Genomic_DNA"/>
</dbReference>
<sequence>METIDEDMPALDRLGVRAKMNIMEDPFNDDINHIRSGEISTFINDKRRHSDSDILDQPSPYNRYHKRRQQAHGNKRSSNPEIKKSDRPRNARRKSYGGLELGPDFDTFSEASDVHSQKSSKSRLSVCSDNSLSSASKLAARRRSEADGLSVGKFSKASLQASLVKHEAKDKQGSVNGAMNRTDNISNIMNSTREQSKRNLSMLSAGSEEPSPFSTLEIPIEFLDISTSRVRKMVSPVVISLITITLLACLSVAVYFAVVLKDSQEKQIEFLQVTLGFVLAGEQQEENINRMTSSELTELKLAYCQQVDAIYKTSTLTTKYRGCEVETLT</sequence>
<feature type="compositionally biased region" description="Basic residues" evidence="1">
    <location>
        <begin position="63"/>
        <end position="75"/>
    </location>
</feature>
<dbReference type="AlphaFoldDB" id="A0A8S3YQK7"/>
<evidence type="ECO:0000313" key="3">
    <source>
        <dbReference type="EMBL" id="CAG5119053.1"/>
    </source>
</evidence>
<dbReference type="OrthoDB" id="6020543at2759"/>
<comment type="caution">
    <text evidence="3">The sequence shown here is derived from an EMBL/GenBank/DDBJ whole genome shotgun (WGS) entry which is preliminary data.</text>
</comment>
<protein>
    <submittedName>
        <fullName evidence="3">Uncharacterized protein</fullName>
    </submittedName>
</protein>
<reference evidence="3" key="1">
    <citation type="submission" date="2021-04" db="EMBL/GenBank/DDBJ databases">
        <authorList>
            <consortium name="Molecular Ecology Group"/>
        </authorList>
    </citation>
    <scope>NUCLEOTIDE SEQUENCE</scope>
</reference>
<name>A0A8S3YQK7_9EUPU</name>
<feature type="transmembrane region" description="Helical" evidence="2">
    <location>
        <begin position="237"/>
        <end position="260"/>
    </location>
</feature>
<keyword evidence="2" id="KW-0472">Membrane</keyword>
<accession>A0A8S3YQK7</accession>
<keyword evidence="2" id="KW-1133">Transmembrane helix</keyword>
<feature type="non-terminal residue" evidence="3">
    <location>
        <position position="1"/>
    </location>
</feature>
<organism evidence="3 4">
    <name type="scientific">Candidula unifasciata</name>
    <dbReference type="NCBI Taxonomy" id="100452"/>
    <lineage>
        <taxon>Eukaryota</taxon>
        <taxon>Metazoa</taxon>
        <taxon>Spiralia</taxon>
        <taxon>Lophotrochozoa</taxon>
        <taxon>Mollusca</taxon>
        <taxon>Gastropoda</taxon>
        <taxon>Heterobranchia</taxon>
        <taxon>Euthyneura</taxon>
        <taxon>Panpulmonata</taxon>
        <taxon>Eupulmonata</taxon>
        <taxon>Stylommatophora</taxon>
        <taxon>Helicina</taxon>
        <taxon>Helicoidea</taxon>
        <taxon>Geomitridae</taxon>
        <taxon>Candidula</taxon>
    </lineage>
</organism>
<evidence type="ECO:0000313" key="4">
    <source>
        <dbReference type="Proteomes" id="UP000678393"/>
    </source>
</evidence>
<dbReference type="Proteomes" id="UP000678393">
    <property type="component" value="Unassembled WGS sequence"/>
</dbReference>
<keyword evidence="2" id="KW-0812">Transmembrane</keyword>
<proteinExistence type="predicted"/>
<keyword evidence="4" id="KW-1185">Reference proteome</keyword>
<evidence type="ECO:0000256" key="1">
    <source>
        <dbReference type="SAM" id="MobiDB-lite"/>
    </source>
</evidence>
<gene>
    <name evidence="3" type="ORF">CUNI_LOCUS4611</name>
</gene>